<evidence type="ECO:0000313" key="2">
    <source>
        <dbReference type="EMBL" id="SKD10102.1"/>
    </source>
</evidence>
<dbReference type="EMBL" id="FUZZ01000006">
    <property type="protein sequence ID" value="SKD10102.1"/>
    <property type="molecule type" value="Genomic_DNA"/>
</dbReference>
<keyword evidence="3" id="KW-1185">Reference proteome</keyword>
<feature type="coiled-coil region" evidence="1">
    <location>
        <begin position="98"/>
        <end position="135"/>
    </location>
</feature>
<evidence type="ECO:0000256" key="1">
    <source>
        <dbReference type="SAM" id="Coils"/>
    </source>
</evidence>
<evidence type="ECO:0000313" key="3">
    <source>
        <dbReference type="Proteomes" id="UP000190166"/>
    </source>
</evidence>
<reference evidence="2 3" key="1">
    <citation type="submission" date="2017-02" db="EMBL/GenBank/DDBJ databases">
        <authorList>
            <person name="Peterson S.W."/>
        </authorList>
    </citation>
    <scope>NUCLEOTIDE SEQUENCE [LARGE SCALE GENOMIC DNA]</scope>
    <source>
        <strain evidence="2 3">DSM 18108</strain>
    </source>
</reference>
<keyword evidence="1" id="KW-0175">Coiled coil</keyword>
<feature type="coiled-coil region" evidence="1">
    <location>
        <begin position="474"/>
        <end position="542"/>
    </location>
</feature>
<dbReference type="Proteomes" id="UP000190166">
    <property type="component" value="Unassembled WGS sequence"/>
</dbReference>
<protein>
    <recommendedName>
        <fullName evidence="4">Phage tail tape measure protein, lambda family</fullName>
    </recommendedName>
</protein>
<dbReference type="AlphaFoldDB" id="A0A1T5PBT4"/>
<name>A0A1T5PBT4_9BACT</name>
<organism evidence="2 3">
    <name type="scientific">Chitinophaga ginsengisegetis</name>
    <dbReference type="NCBI Taxonomy" id="393003"/>
    <lineage>
        <taxon>Bacteria</taxon>
        <taxon>Pseudomonadati</taxon>
        <taxon>Bacteroidota</taxon>
        <taxon>Chitinophagia</taxon>
        <taxon>Chitinophagales</taxon>
        <taxon>Chitinophagaceae</taxon>
        <taxon>Chitinophaga</taxon>
    </lineage>
</organism>
<accession>A0A1T5PBT4</accession>
<dbReference type="RefSeq" id="WP_079473263.1">
    <property type="nucleotide sequence ID" value="NZ_FUZZ01000006.1"/>
</dbReference>
<gene>
    <name evidence="2" type="ORF">SAMN05660461_6002</name>
</gene>
<evidence type="ECO:0008006" key="4">
    <source>
        <dbReference type="Google" id="ProtNLM"/>
    </source>
</evidence>
<sequence length="1086" mass="120601">MASSQSRRYTIYIDNTEAQRELTKMRDRARDLTAEISRIQAAGGNATRQIQQLAATNQNIHALETSISQGLTRSFRDLQNEVRRFENLLHRATDPAQIEQLSNQLNTARQNLLRYEAEVLNVERAQRQLNAQNRTMGQFMTTFLASFAGNVVATFFTRAADAVMEFIGQIGPAISEYQKFLAVLKVGLGNDLAAKAAISQLTNFSSNTPLELNELTESFIKLVNRGFKPTNEELTKLGDLAYSQGKSLDQLVEALLDAQSGEYERLKEFGIRASKANGEVTLSFKGQTVTVKENEKAVRDVILAYGAMEGVAGTMIGVSKTMDGVNSNMSDTIKQLATNVGRLLAPAWLSAKSALTSFIASLVELTKPRGLDEISIEMVELNRTIESLESGMVPLLNRYDELTAKATKLGGETKLSKKEQSELKTIIDSITQQMPSATTEFDNYGNAIKISTDRVREHIAAEKERLKIINKDRIEATKKSIAENEKELASMQERIDQINKTGTFKTTSLSVGIGGTASVSEYKATEEEVNKVIARFKELRGQQMGLKRQLELDTGEYLKEQTKLIDGDKKVAESAVTTDKKTDESRKRAAKQLEEYVNKVTAQKLSGYEREIFESETRYKELYAQLVMYGLDTKKLDETQLQERSLIYQKHFADLASQYGRSRDLLSDTPQARIKRGQSDTTARLMADIDKFAKDNARRNQDDVAAAELAAMNVRGRKQYEARKALLAAQRKQELDNINLTTNERAKIEADYQQKDWDATTDYYAQKVEQYTQYLSSVLSVYEQWSSVQKMREDAELAADKELNDKKKQEYKRQLDAKIISQEDYARKVEALDNAQQAKERALKKKQFERDKVANITKAIMGTAQAVVQMLTAGPIIGQILAAAAAAMGAAQIGIIAAQKAPEYGKGGKLTGPTHDSPSNGLPVYNPETGHPVAYVEGGEGILKRSAMSDGTQYTATGTISQIASMFNSMHGGVNWERGASVKPSWMSFTPKPVNFGAVTSTISNLRTYATGGVFANDTRQKPRHNDANGVSTDPQLQILLTQNMQVLLQLKDQLANGITAIASVNQINNEQQRLETIRSNSTFQP</sequence>
<proteinExistence type="predicted"/>
<dbReference type="STRING" id="393003.SAMN05660461_6002"/>
<feature type="coiled-coil region" evidence="1">
    <location>
        <begin position="825"/>
        <end position="852"/>
    </location>
</feature>
<feature type="coiled-coil region" evidence="1">
    <location>
        <begin position="15"/>
        <end position="42"/>
    </location>
</feature>